<name>A0ABS1M2W1_9NOCA</name>
<evidence type="ECO:0000313" key="1">
    <source>
        <dbReference type="EMBL" id="MBL1075002.1"/>
    </source>
</evidence>
<organism evidence="1 2">
    <name type="scientific">Nocardia acididurans</name>
    <dbReference type="NCBI Taxonomy" id="2802282"/>
    <lineage>
        <taxon>Bacteria</taxon>
        <taxon>Bacillati</taxon>
        <taxon>Actinomycetota</taxon>
        <taxon>Actinomycetes</taxon>
        <taxon>Mycobacteriales</taxon>
        <taxon>Nocardiaceae</taxon>
        <taxon>Nocardia</taxon>
    </lineage>
</organism>
<gene>
    <name evidence="1" type="ORF">JK358_11415</name>
</gene>
<dbReference type="Proteomes" id="UP000602198">
    <property type="component" value="Unassembled WGS sequence"/>
</dbReference>
<sequence>MLGLSIDPDSVTAYTATAHLLAGDLTAASILAATADPLLLTPAFGLIGADFLTAFTAAHATHTATLTTLSATLTGIGSTAAASAAGYRSTDTGHAAALRAVEANI</sequence>
<dbReference type="InterPro" id="IPR022536">
    <property type="entry name" value="EspC"/>
</dbReference>
<dbReference type="RefSeq" id="WP_201946582.1">
    <property type="nucleotide sequence ID" value="NZ_JAERRJ010000004.1"/>
</dbReference>
<keyword evidence="2" id="KW-1185">Reference proteome</keyword>
<evidence type="ECO:0000313" key="2">
    <source>
        <dbReference type="Proteomes" id="UP000602198"/>
    </source>
</evidence>
<accession>A0ABS1M2W1</accession>
<protein>
    <submittedName>
        <fullName evidence="1">DUF2563 family protein</fullName>
    </submittedName>
</protein>
<proteinExistence type="predicted"/>
<reference evidence="1 2" key="1">
    <citation type="submission" date="2021-01" db="EMBL/GenBank/DDBJ databases">
        <title>WGS of actinomycetes isolated from Thailand.</title>
        <authorList>
            <person name="Thawai C."/>
        </authorList>
    </citation>
    <scope>NUCLEOTIDE SEQUENCE [LARGE SCALE GENOMIC DNA]</scope>
    <source>
        <strain evidence="1 2">LPG 2</strain>
    </source>
</reference>
<comment type="caution">
    <text evidence="1">The sequence shown here is derived from an EMBL/GenBank/DDBJ whole genome shotgun (WGS) entry which is preliminary data.</text>
</comment>
<dbReference type="EMBL" id="JAERRJ010000004">
    <property type="protein sequence ID" value="MBL1075002.1"/>
    <property type="molecule type" value="Genomic_DNA"/>
</dbReference>
<dbReference type="Pfam" id="PF10824">
    <property type="entry name" value="T7SS_ESX_EspC"/>
    <property type="match status" value="1"/>
</dbReference>